<keyword evidence="2" id="KW-0479">Metal-binding</keyword>
<organism evidence="6">
    <name type="scientific">Medioppia subpectinata</name>
    <dbReference type="NCBI Taxonomy" id="1979941"/>
    <lineage>
        <taxon>Eukaryota</taxon>
        <taxon>Metazoa</taxon>
        <taxon>Ecdysozoa</taxon>
        <taxon>Arthropoda</taxon>
        <taxon>Chelicerata</taxon>
        <taxon>Arachnida</taxon>
        <taxon>Acari</taxon>
        <taxon>Acariformes</taxon>
        <taxon>Sarcoptiformes</taxon>
        <taxon>Oribatida</taxon>
        <taxon>Brachypylina</taxon>
        <taxon>Oppioidea</taxon>
        <taxon>Oppiidae</taxon>
        <taxon>Medioppia</taxon>
    </lineage>
</organism>
<evidence type="ECO:0000256" key="3">
    <source>
        <dbReference type="ARBA" id="ARBA00023004"/>
    </source>
</evidence>
<dbReference type="EMBL" id="CAJPIZ010015557">
    <property type="protein sequence ID" value="CAG2115327.1"/>
    <property type="molecule type" value="Genomic_DNA"/>
</dbReference>
<comment type="cofactor">
    <cofactor evidence="1">
        <name>heme</name>
        <dbReference type="ChEBI" id="CHEBI:30413"/>
    </cofactor>
</comment>
<dbReference type="AlphaFoldDB" id="A0A7R9LCC5"/>
<dbReference type="GO" id="GO:0020037">
    <property type="term" value="F:heme binding"/>
    <property type="evidence" value="ECO:0007669"/>
    <property type="project" value="InterPro"/>
</dbReference>
<feature type="domain" description="Heme NO-binding" evidence="4">
    <location>
        <begin position="2"/>
        <end position="151"/>
    </location>
</feature>
<reference evidence="6" key="1">
    <citation type="submission" date="2020-11" db="EMBL/GenBank/DDBJ databases">
        <authorList>
            <person name="Tran Van P."/>
        </authorList>
    </citation>
    <scope>NUCLEOTIDE SEQUENCE</scope>
</reference>
<feature type="non-terminal residue" evidence="6">
    <location>
        <position position="151"/>
    </location>
</feature>
<dbReference type="EMBL" id="OC870132">
    <property type="protein sequence ID" value="CAD7634897.1"/>
    <property type="molecule type" value="Genomic_DNA"/>
</dbReference>
<dbReference type="InterPro" id="IPR024096">
    <property type="entry name" value="NO_sig/Golgi_transp_ligand-bd"/>
</dbReference>
<name>A0A7R9LCC5_9ACAR</name>
<gene>
    <name evidence="5" type="ORF">OSB1V03_LOCUS15289</name>
    <name evidence="6" type="ORF">OSB1V03_LOCUS17617</name>
</gene>
<keyword evidence="2" id="KW-0349">Heme</keyword>
<dbReference type="InterPro" id="IPR011644">
    <property type="entry name" value="Heme_NO-bd"/>
</dbReference>
<dbReference type="EMBL" id="CAJPIZ010021547">
    <property type="protein sequence ID" value="CAG2117664.1"/>
    <property type="molecule type" value="Genomic_DNA"/>
</dbReference>
<sequence length="151" mass="17234">MYGFVNHALELLVIRNFGDKIWEQIKKEAEVEMEGAFLVRLIYDDEITYNLVEAAERVLKIPANAILEMFGGMFFDFCQESGYESILQVLGASPRDFLQNLDALHDHLATIYPGMRAPSFRCTEDPQTGTLILHYYSEREGLEPIVIGIVK</sequence>
<dbReference type="GO" id="GO:0019934">
    <property type="term" value="P:cGMP-mediated signaling"/>
    <property type="evidence" value="ECO:0007669"/>
    <property type="project" value="TreeGrafter"/>
</dbReference>
<protein>
    <recommendedName>
        <fullName evidence="4">Heme NO-binding domain-containing protein</fullName>
    </recommendedName>
</protein>
<dbReference type="PANTHER" id="PTHR45655:SF2">
    <property type="entry name" value="GUANYLATE CYCLASE SOLUBLE SUBUNIT BETA-1"/>
    <property type="match status" value="1"/>
</dbReference>
<evidence type="ECO:0000256" key="2">
    <source>
        <dbReference type="ARBA" id="ARBA00022617"/>
    </source>
</evidence>
<accession>A0A7R9LCC5</accession>
<dbReference type="PANTHER" id="PTHR45655">
    <property type="entry name" value="GUANYLATE CYCLASE SOLUBLE SUBUNIT BETA-2"/>
    <property type="match status" value="1"/>
</dbReference>
<dbReference type="GO" id="GO:0070482">
    <property type="term" value="P:response to oxygen levels"/>
    <property type="evidence" value="ECO:0007669"/>
    <property type="project" value="TreeGrafter"/>
</dbReference>
<dbReference type="SUPFAM" id="SSF111126">
    <property type="entry name" value="Ligand-binding domain in the NO signalling and Golgi transport"/>
    <property type="match status" value="1"/>
</dbReference>
<dbReference type="GO" id="GO:0008074">
    <property type="term" value="C:guanylate cyclase complex, soluble"/>
    <property type="evidence" value="ECO:0007669"/>
    <property type="project" value="TreeGrafter"/>
</dbReference>
<evidence type="ECO:0000313" key="6">
    <source>
        <dbReference type="EMBL" id="CAD7638978.1"/>
    </source>
</evidence>
<evidence type="ECO:0000313" key="5">
    <source>
        <dbReference type="EMBL" id="CAD7634897.1"/>
    </source>
</evidence>
<dbReference type="InterPro" id="IPR038158">
    <property type="entry name" value="H-NOX_domain_sf"/>
</dbReference>
<dbReference type="Pfam" id="PF07700">
    <property type="entry name" value="HNOB"/>
    <property type="match status" value="1"/>
</dbReference>
<evidence type="ECO:0000259" key="4">
    <source>
        <dbReference type="Pfam" id="PF07700"/>
    </source>
</evidence>
<dbReference type="Gene3D" id="3.90.1520.10">
    <property type="entry name" value="H-NOX domain"/>
    <property type="match status" value="1"/>
</dbReference>
<keyword evidence="7" id="KW-1185">Reference proteome</keyword>
<evidence type="ECO:0000256" key="1">
    <source>
        <dbReference type="ARBA" id="ARBA00001971"/>
    </source>
</evidence>
<dbReference type="Proteomes" id="UP000759131">
    <property type="component" value="Unassembled WGS sequence"/>
</dbReference>
<dbReference type="OrthoDB" id="6127067at2759"/>
<dbReference type="EMBL" id="OC876122">
    <property type="protein sequence ID" value="CAD7638978.1"/>
    <property type="molecule type" value="Genomic_DNA"/>
</dbReference>
<keyword evidence="3" id="KW-0408">Iron</keyword>
<proteinExistence type="predicted"/>
<dbReference type="GO" id="GO:0004383">
    <property type="term" value="F:guanylate cyclase activity"/>
    <property type="evidence" value="ECO:0007669"/>
    <property type="project" value="TreeGrafter"/>
</dbReference>
<evidence type="ECO:0000313" key="7">
    <source>
        <dbReference type="Proteomes" id="UP000759131"/>
    </source>
</evidence>